<dbReference type="GO" id="GO:0022857">
    <property type="term" value="F:transmembrane transporter activity"/>
    <property type="evidence" value="ECO:0007669"/>
    <property type="project" value="InterPro"/>
</dbReference>
<keyword evidence="8" id="KW-1185">Reference proteome</keyword>
<feature type="transmembrane region" description="Helical" evidence="6">
    <location>
        <begin position="45"/>
        <end position="65"/>
    </location>
</feature>
<dbReference type="InterPro" id="IPR050367">
    <property type="entry name" value="APC_superfamily"/>
</dbReference>
<feature type="transmembrane region" description="Helical" evidence="6">
    <location>
        <begin position="121"/>
        <end position="144"/>
    </location>
</feature>
<feature type="transmembrane region" description="Helical" evidence="6">
    <location>
        <begin position="156"/>
        <end position="177"/>
    </location>
</feature>
<evidence type="ECO:0000256" key="1">
    <source>
        <dbReference type="ARBA" id="ARBA00004651"/>
    </source>
</evidence>
<proteinExistence type="predicted"/>
<evidence type="ECO:0000256" key="6">
    <source>
        <dbReference type="SAM" id="Phobius"/>
    </source>
</evidence>
<comment type="subcellular location">
    <subcellularLocation>
        <location evidence="1">Cell membrane</location>
        <topology evidence="1">Multi-pass membrane protein</topology>
    </subcellularLocation>
</comment>
<evidence type="ECO:0000256" key="3">
    <source>
        <dbReference type="ARBA" id="ARBA00022692"/>
    </source>
</evidence>
<sequence length="401" mass="40634">MGVTRGAGVPVSTLTALVLGALLNAAVFSLPSRFAEVSGVTGTLVGYAVAGAGTAALVLVFRGLAVRRPDLDGAVYAYARAGFGEYVGTFAVFGYWASVCVGSVTYWLLATATLGTVLPALAGGATPAATAVSSVGVWSCFLLVRNGTGRAAAVNRVVTAVKVVPIVVFLVLAAVSFQPDVFTDNLGGADYTGTMPHQVRSATSVLVFVFLGVEAAAVFSRHARRRTDIGRATVLGFLAGFVLLAAVPILSYGLLSMNRIATLRQPSMGGVLESAVGRWGAAFVGVALVLAVLGAYLAWTLLATEVLSVAADRGGLPRVLCRTNAAGTPTGALLATTVLVQGMLVVTAVSGDAFSAAFDLTSALTLVPFLLVAGFAVRLAVTGAEPARGRLRDGVVGALAA</sequence>
<evidence type="ECO:0000313" key="8">
    <source>
        <dbReference type="Proteomes" id="UP000612808"/>
    </source>
</evidence>
<comment type="caution">
    <text evidence="7">The sequence shown here is derived from an EMBL/GenBank/DDBJ whole genome shotgun (WGS) entry which is preliminary data.</text>
</comment>
<dbReference type="PANTHER" id="PTHR42770">
    <property type="entry name" value="AMINO ACID TRANSPORTER-RELATED"/>
    <property type="match status" value="1"/>
</dbReference>
<feature type="transmembrane region" description="Helical" evidence="6">
    <location>
        <begin position="197"/>
        <end position="220"/>
    </location>
</feature>
<evidence type="ECO:0000256" key="4">
    <source>
        <dbReference type="ARBA" id="ARBA00022989"/>
    </source>
</evidence>
<dbReference type="PIRSF" id="PIRSF006060">
    <property type="entry name" value="AA_transporter"/>
    <property type="match status" value="1"/>
</dbReference>
<protein>
    <submittedName>
        <fullName evidence="7">Amino acid APC transporter</fullName>
    </submittedName>
</protein>
<keyword evidence="2" id="KW-1003">Cell membrane</keyword>
<dbReference type="AlphaFoldDB" id="A0A8J3N9U5"/>
<dbReference type="GO" id="GO:0005886">
    <property type="term" value="C:plasma membrane"/>
    <property type="evidence" value="ECO:0007669"/>
    <property type="project" value="UniProtKB-SubCell"/>
</dbReference>
<evidence type="ECO:0000313" key="7">
    <source>
        <dbReference type="EMBL" id="GID11421.1"/>
    </source>
</evidence>
<dbReference type="InterPro" id="IPR002293">
    <property type="entry name" value="AA/rel_permease1"/>
</dbReference>
<feature type="transmembrane region" description="Helical" evidence="6">
    <location>
        <begin position="363"/>
        <end position="381"/>
    </location>
</feature>
<feature type="transmembrane region" description="Helical" evidence="6">
    <location>
        <begin position="332"/>
        <end position="351"/>
    </location>
</feature>
<keyword evidence="4 6" id="KW-1133">Transmembrane helix</keyword>
<feature type="transmembrane region" description="Helical" evidence="6">
    <location>
        <begin position="86"/>
        <end position="109"/>
    </location>
</feature>
<keyword evidence="3 6" id="KW-0812">Transmembrane</keyword>
<dbReference type="Proteomes" id="UP000612808">
    <property type="component" value="Unassembled WGS sequence"/>
</dbReference>
<reference evidence="7" key="1">
    <citation type="submission" date="2021-01" db="EMBL/GenBank/DDBJ databases">
        <title>Whole genome shotgun sequence of Actinocatenispora rupis NBRC 107355.</title>
        <authorList>
            <person name="Komaki H."/>
            <person name="Tamura T."/>
        </authorList>
    </citation>
    <scope>NUCLEOTIDE SEQUENCE</scope>
    <source>
        <strain evidence="7">NBRC 107355</strain>
    </source>
</reference>
<feature type="transmembrane region" description="Helical" evidence="6">
    <location>
        <begin position="232"/>
        <end position="255"/>
    </location>
</feature>
<dbReference type="EMBL" id="BOMB01000012">
    <property type="protein sequence ID" value="GID11421.1"/>
    <property type="molecule type" value="Genomic_DNA"/>
</dbReference>
<dbReference type="Pfam" id="PF13520">
    <property type="entry name" value="AA_permease_2"/>
    <property type="match status" value="1"/>
</dbReference>
<evidence type="ECO:0000256" key="2">
    <source>
        <dbReference type="ARBA" id="ARBA00022475"/>
    </source>
</evidence>
<dbReference type="PANTHER" id="PTHR42770:SF4">
    <property type="entry name" value="ARGININE_ORNITHINE ANTIPORTER-RELATED"/>
    <property type="match status" value="1"/>
</dbReference>
<gene>
    <name evidence="7" type="primary">arcD1</name>
    <name evidence="7" type="ORF">Aru02nite_23100</name>
</gene>
<organism evidence="7 8">
    <name type="scientific">Actinocatenispora rupis</name>
    <dbReference type="NCBI Taxonomy" id="519421"/>
    <lineage>
        <taxon>Bacteria</taxon>
        <taxon>Bacillati</taxon>
        <taxon>Actinomycetota</taxon>
        <taxon>Actinomycetes</taxon>
        <taxon>Micromonosporales</taxon>
        <taxon>Micromonosporaceae</taxon>
        <taxon>Actinocatenispora</taxon>
    </lineage>
</organism>
<keyword evidence="5 6" id="KW-0472">Membrane</keyword>
<accession>A0A8J3N9U5</accession>
<dbReference type="RefSeq" id="WP_203657414.1">
    <property type="nucleotide sequence ID" value="NZ_BAAAZM010000006.1"/>
</dbReference>
<name>A0A8J3N9U5_9ACTN</name>
<evidence type="ECO:0000256" key="5">
    <source>
        <dbReference type="ARBA" id="ARBA00023136"/>
    </source>
</evidence>
<feature type="transmembrane region" description="Helical" evidence="6">
    <location>
        <begin position="275"/>
        <end position="299"/>
    </location>
</feature>
<dbReference type="Gene3D" id="1.20.1740.10">
    <property type="entry name" value="Amino acid/polyamine transporter I"/>
    <property type="match status" value="1"/>
</dbReference>